<accession>A0ABN9LED4</accession>
<evidence type="ECO:0000313" key="2">
    <source>
        <dbReference type="Proteomes" id="UP001176940"/>
    </source>
</evidence>
<dbReference type="PANTHER" id="PTHR24170:SF2">
    <property type="entry name" value="ANKYRIN REPEAT DOMAIN-CONTAINING PROTEIN 27"/>
    <property type="match status" value="1"/>
</dbReference>
<comment type="caution">
    <text evidence="1">The sequence shown here is derived from an EMBL/GenBank/DDBJ whole genome shotgun (WGS) entry which is preliminary data.</text>
</comment>
<gene>
    <name evidence="1" type="ORF">RIMI_LOCUS7039510</name>
</gene>
<proteinExistence type="predicted"/>
<organism evidence="1 2">
    <name type="scientific">Ranitomeya imitator</name>
    <name type="common">mimic poison frog</name>
    <dbReference type="NCBI Taxonomy" id="111125"/>
    <lineage>
        <taxon>Eukaryota</taxon>
        <taxon>Metazoa</taxon>
        <taxon>Chordata</taxon>
        <taxon>Craniata</taxon>
        <taxon>Vertebrata</taxon>
        <taxon>Euteleostomi</taxon>
        <taxon>Amphibia</taxon>
        <taxon>Batrachia</taxon>
        <taxon>Anura</taxon>
        <taxon>Neobatrachia</taxon>
        <taxon>Hyloidea</taxon>
        <taxon>Dendrobatidae</taxon>
        <taxon>Dendrobatinae</taxon>
        <taxon>Ranitomeya</taxon>
    </lineage>
</organism>
<dbReference type="EMBL" id="CAUEEQ010013089">
    <property type="protein sequence ID" value="CAJ0936983.1"/>
    <property type="molecule type" value="Genomic_DNA"/>
</dbReference>
<dbReference type="InterPro" id="IPR051248">
    <property type="entry name" value="UPF0507/Ank_repeat_27"/>
</dbReference>
<dbReference type="Proteomes" id="UP001176940">
    <property type="component" value="Unassembled WGS sequence"/>
</dbReference>
<dbReference type="PANTHER" id="PTHR24170">
    <property type="entry name" value="ANKYRIN REPEAT DOMAIN-CONTAINING PROTEIN 27"/>
    <property type="match status" value="1"/>
</dbReference>
<keyword evidence="2" id="KW-1185">Reference proteome</keyword>
<reference evidence="1" key="1">
    <citation type="submission" date="2023-07" db="EMBL/GenBank/DDBJ databases">
        <authorList>
            <person name="Stuckert A."/>
        </authorList>
    </citation>
    <scope>NUCLEOTIDE SEQUENCE</scope>
</reference>
<evidence type="ECO:0000313" key="1">
    <source>
        <dbReference type="EMBL" id="CAJ0936983.1"/>
    </source>
</evidence>
<protein>
    <submittedName>
        <fullName evidence="1">Uncharacterized protein</fullName>
    </submittedName>
</protein>
<name>A0ABN9LED4_9NEOB</name>
<sequence length="223" mass="25521">MALYDEDIQNNAFYLAIQKQRPDLISKVAEVHGIGRVGFRETRLSQKSSRVKSANYGEKRFSFRGIWLSSEAVSDIRCQCPFCSRRRFYNDKEESFSILCISRPIEKDENPEEVSAPSATCTLKNIDDVKEFLGKNVEKFDKSVASFRSAFKVHERKNLRHYIDSVNTLYTKCLQHLLRDSHLRTIAKQETQMNLDEASSGADVRPHGIYDLIFQASGDPGSK</sequence>